<dbReference type="RefSeq" id="WP_210808835.1">
    <property type="nucleotide sequence ID" value="NZ_JAGQDG010000003.1"/>
</dbReference>
<gene>
    <name evidence="9" type="ORF">KAK11_10110</name>
</gene>
<evidence type="ECO:0000256" key="5">
    <source>
        <dbReference type="ARBA" id="ARBA00022837"/>
    </source>
</evidence>
<feature type="domain" description="PilY1 beta-propeller" evidence="8">
    <location>
        <begin position="811"/>
        <end position="1160"/>
    </location>
</feature>
<feature type="region of interest" description="Disordered" evidence="7">
    <location>
        <begin position="1271"/>
        <end position="1299"/>
    </location>
</feature>
<name>A0ABS5DX06_9BURK</name>
<evidence type="ECO:0000256" key="1">
    <source>
        <dbReference type="ARBA" id="ARBA00004561"/>
    </source>
</evidence>
<comment type="subcellular location">
    <subcellularLocation>
        <location evidence="1">Fimbrium</location>
    </subcellularLocation>
</comment>
<proteinExistence type="inferred from homology"/>
<keyword evidence="3" id="KW-1029">Fimbrium biogenesis</keyword>
<keyword evidence="6" id="KW-0281">Fimbrium</keyword>
<dbReference type="InterPro" id="IPR011047">
    <property type="entry name" value="Quinoprotein_ADH-like_sf"/>
</dbReference>
<keyword evidence="5" id="KW-0106">Calcium</keyword>
<dbReference type="EMBL" id="JAGQDG010000003">
    <property type="protein sequence ID" value="MBQ0935683.1"/>
    <property type="molecule type" value="Genomic_DNA"/>
</dbReference>
<reference evidence="9 10" key="1">
    <citation type="submission" date="2021-04" db="EMBL/GenBank/DDBJ databases">
        <title>The genome sequence of type strain Ideonella paludis KCTC 32238.</title>
        <authorList>
            <person name="Liu Y."/>
        </authorList>
    </citation>
    <scope>NUCLEOTIDE SEQUENCE [LARGE SCALE GENOMIC DNA]</scope>
    <source>
        <strain evidence="9 10">KCTC 32238</strain>
    </source>
</reference>
<dbReference type="Proteomes" id="UP000672097">
    <property type="component" value="Unassembled WGS sequence"/>
</dbReference>
<evidence type="ECO:0000256" key="2">
    <source>
        <dbReference type="ARBA" id="ARBA00008387"/>
    </source>
</evidence>
<evidence type="ECO:0000259" key="8">
    <source>
        <dbReference type="Pfam" id="PF05567"/>
    </source>
</evidence>
<organism evidence="9 10">
    <name type="scientific">Ideonella paludis</name>
    <dbReference type="NCBI Taxonomy" id="1233411"/>
    <lineage>
        <taxon>Bacteria</taxon>
        <taxon>Pseudomonadati</taxon>
        <taxon>Pseudomonadota</taxon>
        <taxon>Betaproteobacteria</taxon>
        <taxon>Burkholderiales</taxon>
        <taxon>Sphaerotilaceae</taxon>
        <taxon>Ideonella</taxon>
    </lineage>
</organism>
<evidence type="ECO:0000313" key="9">
    <source>
        <dbReference type="EMBL" id="MBQ0935683.1"/>
    </source>
</evidence>
<evidence type="ECO:0000256" key="4">
    <source>
        <dbReference type="ARBA" id="ARBA00022723"/>
    </source>
</evidence>
<evidence type="ECO:0000256" key="3">
    <source>
        <dbReference type="ARBA" id="ARBA00022558"/>
    </source>
</evidence>
<dbReference type="SUPFAM" id="SSF50998">
    <property type="entry name" value="Quinoprotein alcohol dehydrogenase-like"/>
    <property type="match status" value="1"/>
</dbReference>
<comment type="caution">
    <text evidence="9">The sequence shown here is derived from an EMBL/GenBank/DDBJ whole genome shotgun (WGS) entry which is preliminary data.</text>
</comment>
<keyword evidence="4" id="KW-0479">Metal-binding</keyword>
<keyword evidence="10" id="KW-1185">Reference proteome</keyword>
<feature type="compositionally biased region" description="Basic and acidic residues" evidence="7">
    <location>
        <begin position="1276"/>
        <end position="1286"/>
    </location>
</feature>
<evidence type="ECO:0000256" key="7">
    <source>
        <dbReference type="SAM" id="MobiDB-lite"/>
    </source>
</evidence>
<dbReference type="Pfam" id="PF05567">
    <property type="entry name" value="T4P_PilY1"/>
    <property type="match status" value="1"/>
</dbReference>
<feature type="compositionally biased region" description="Low complexity" evidence="7">
    <location>
        <begin position="1332"/>
        <end position="1350"/>
    </location>
</feature>
<accession>A0ABS5DX06</accession>
<dbReference type="InterPro" id="IPR008707">
    <property type="entry name" value="B-propeller_PilY1"/>
</dbReference>
<sequence length="1370" mass="146923">MGGSKSAVLKAMRWAVGVAGCSVLVWAVAQSQVKSPLGSYLEISGQVIAPSTSQAINSTYDLEPFDTIRWTSYFDTRIASPFESEGELSLPPGHAWVAGSVKKPANTSLQWQVNGNWTETEPANGAPVTAVKWFYSTKFKTATGTIDKSVNFAGTGDGYRIIPYGSNLYVVNHHWDGGTPVKCRKAGDGQNCTNWPSNGQALTLANGGAGGTPNNPMEALNYKNGEMFVGVTHGTGSYITCLNLNTRQACGSWRIGEGTNYTQLTNFNTIGNKYYVLNNNSQLVCFDIEKREVCGSTSYPGSFNGWGTSTALGTQLYFSPNSSQLFCHDSATGRACAGWPSGGVNAGGGAGAYPSVNGDGTPRGACTSSGQCVSVTGQVYDASQTYRNFLSTYNFLGSGYHNLNAIQGSKLYAAGNGQVGCYNAKGDTMCGTWAVSARVPYSSHFDPTRKDCLLVIGDDANAAIFDVSDGGPCKTVNIPKETELTFAPLLDYFKCDGSRSKVTAWGQLRLSPSLAWGGQSGLSDVLVTLRDGKGALLPNKYTPRRKFTYGSYAMDIGPKDDKDTGGIPYADYPTLKITLEFQSAGALPQEVAFGVDLTYQGDPIQVCVASKAPASPECQTKAEVVLKSRAIDKPQPGFSEEQKASKVMSPGGLSTGYAAFPSATTPRLNVSDLGPRDPRTQIVQGRWSLQYFSGDLWAFNVDAKGQIDSDPAKIKKAQDSSKLISQRKFLVGLPTDNSKFLGVTDLDWAKLAEVQRNALNLNHEGVRDNQGLGRVAYLKGTDASNFRARNGYTLGPVISSAPVILPNWAAESRPEASFPGFTNYRKTVLRDFPLAIYGGNDGALHAYETRGDSLSEAWTFVPDVMLRRAADYSDLNPAEIRNKPYFVDNVPIVGHVNMGTDASPDWGAVAVILYGRGARAITAIDISKTDLKQGRGVIFEYTNASAPDLKDLGKIVSQPDNGAGISSAQLVKLGDARSAVLVGNGIQSNDSEDDADQFSGTGTPVLYAFYLDKPGQGPRYRAWSLKNVWSGIALEPDLAFDNGLNTPTPVDIDYDGKVDVVYAGDMKGNLWRFDVRNPEAVSATRLFKTELKQPISQAPYVQVNPLAKDCGAPGAKANAKRCWQVVFSTGVHLSPLTGDDNVANQAIYGILDKGKGTEVKMPELVRNSYDTTKVLYRKDDPRKESGIEYRAMKPLTVDYSAKLGWRVDLGIYEHGVGAPRVQPTGLVMFSSLRPTTPGEKTNVCVGPRSWLNEVDPLHGYSPIVAFDTNGDGNIDGQDRFDPDSDKPLSPTSMAVSGAQFGPPAILRSASTQSQQMSLLLPSLGQDTGQAHSWSGGTSSGSSSSPTGSNSKALTHANKANLGRMTWRERY</sequence>
<evidence type="ECO:0000256" key="6">
    <source>
        <dbReference type="ARBA" id="ARBA00023263"/>
    </source>
</evidence>
<evidence type="ECO:0000313" key="10">
    <source>
        <dbReference type="Proteomes" id="UP000672097"/>
    </source>
</evidence>
<feature type="region of interest" description="Disordered" evidence="7">
    <location>
        <begin position="1324"/>
        <end position="1370"/>
    </location>
</feature>
<comment type="similarity">
    <text evidence="2">Belongs to the PilY1 family.</text>
</comment>
<protein>
    <recommendedName>
        <fullName evidence="8">PilY1 beta-propeller domain-containing protein</fullName>
    </recommendedName>
</protein>